<evidence type="ECO:0000256" key="6">
    <source>
        <dbReference type="SAM" id="Phobius"/>
    </source>
</evidence>
<dbReference type="GO" id="GO:0015658">
    <property type="term" value="F:branched-chain amino acid transmembrane transporter activity"/>
    <property type="evidence" value="ECO:0007669"/>
    <property type="project" value="InterPro"/>
</dbReference>
<dbReference type="Proteomes" id="UP000198588">
    <property type="component" value="Unassembled WGS sequence"/>
</dbReference>
<dbReference type="OrthoDB" id="9804361at2"/>
<keyword evidence="3 6" id="KW-0812">Transmembrane</keyword>
<evidence type="ECO:0000256" key="5">
    <source>
        <dbReference type="ARBA" id="ARBA00023136"/>
    </source>
</evidence>
<feature type="transmembrane region" description="Helical" evidence="6">
    <location>
        <begin position="288"/>
        <end position="315"/>
    </location>
</feature>
<comment type="subcellular location">
    <subcellularLocation>
        <location evidence="1">Cell membrane</location>
        <topology evidence="1">Multi-pass membrane protein</topology>
    </subcellularLocation>
</comment>
<reference evidence="7 8" key="1">
    <citation type="submission" date="2016-10" db="EMBL/GenBank/DDBJ databases">
        <authorList>
            <person name="de Groot N.N."/>
        </authorList>
    </citation>
    <scope>NUCLEOTIDE SEQUENCE [LARGE SCALE GENOMIC DNA]</scope>
    <source>
        <strain evidence="7 8">CGMCC 1.12097</strain>
    </source>
</reference>
<keyword evidence="4 6" id="KW-1133">Transmembrane helix</keyword>
<feature type="transmembrane region" description="Helical" evidence="6">
    <location>
        <begin position="58"/>
        <end position="77"/>
    </location>
</feature>
<evidence type="ECO:0000313" key="7">
    <source>
        <dbReference type="EMBL" id="SDA61493.1"/>
    </source>
</evidence>
<dbReference type="PANTHER" id="PTHR30482">
    <property type="entry name" value="HIGH-AFFINITY BRANCHED-CHAIN AMINO ACID TRANSPORT SYSTEM PERMEASE"/>
    <property type="match status" value="1"/>
</dbReference>
<evidence type="ECO:0000256" key="3">
    <source>
        <dbReference type="ARBA" id="ARBA00022692"/>
    </source>
</evidence>
<evidence type="ECO:0000256" key="1">
    <source>
        <dbReference type="ARBA" id="ARBA00004651"/>
    </source>
</evidence>
<feature type="transmembrane region" description="Helical" evidence="6">
    <location>
        <begin position="32"/>
        <end position="51"/>
    </location>
</feature>
<dbReference type="AlphaFoldDB" id="A0A1G5WTN8"/>
<dbReference type="GO" id="GO:0005886">
    <property type="term" value="C:plasma membrane"/>
    <property type="evidence" value="ECO:0007669"/>
    <property type="project" value="UniProtKB-SubCell"/>
</dbReference>
<feature type="transmembrane region" description="Helical" evidence="6">
    <location>
        <begin position="216"/>
        <end position="242"/>
    </location>
</feature>
<name>A0A1G5WTN8_9HYPH</name>
<sequence>MIARDRNWLLVFAVCVGLTIVYPFIADGYQLTVIRDALIFGLFAASLDFFWGRTGILCFGHAAFFGIGGYIMALVTLNDAIPFASLLGMMGAVTGAAFVAAIIGYFLFFGGIRGSYFTIVTLAMGVICQQAAVSWSSVTGGDSGLIGIPPIEFDVGGTHLDLSQDLPSYIFVSAIVAVVVLALWSISRGRWGTVLTAIQDNEVRAAALGHNAPLRLLVTFVLSAAIAGLAGALYVCMAGLVAPDLSGLLLSTEVIVWVAVGGRGTLLGPVLGAIFIQRAQQTISSFNPSLWPLLLGCVFVVIVFVLPDGILSIYARLKALLKGRRRAS</sequence>
<keyword evidence="5 6" id="KW-0472">Membrane</keyword>
<dbReference type="PANTHER" id="PTHR30482:SF17">
    <property type="entry name" value="ABC TRANSPORTER ATP-BINDING PROTEIN"/>
    <property type="match status" value="1"/>
</dbReference>
<feature type="transmembrane region" description="Helical" evidence="6">
    <location>
        <begin position="83"/>
        <end position="109"/>
    </location>
</feature>
<dbReference type="CDD" id="cd06581">
    <property type="entry name" value="TM_PBP1_LivM_like"/>
    <property type="match status" value="1"/>
</dbReference>
<organism evidence="7 8">
    <name type="scientific">Mesorhizobium qingshengii</name>
    <dbReference type="NCBI Taxonomy" id="1165689"/>
    <lineage>
        <taxon>Bacteria</taxon>
        <taxon>Pseudomonadati</taxon>
        <taxon>Pseudomonadota</taxon>
        <taxon>Alphaproteobacteria</taxon>
        <taxon>Hyphomicrobiales</taxon>
        <taxon>Phyllobacteriaceae</taxon>
        <taxon>Mesorhizobium</taxon>
    </lineage>
</organism>
<evidence type="ECO:0000256" key="2">
    <source>
        <dbReference type="ARBA" id="ARBA00022475"/>
    </source>
</evidence>
<feature type="transmembrane region" description="Helical" evidence="6">
    <location>
        <begin position="166"/>
        <end position="186"/>
    </location>
</feature>
<protein>
    <submittedName>
        <fullName evidence="7">Branched-chain amino acid transport system permease protein</fullName>
    </submittedName>
</protein>
<keyword evidence="2" id="KW-1003">Cell membrane</keyword>
<dbReference type="InterPro" id="IPR001851">
    <property type="entry name" value="ABC_transp_permease"/>
</dbReference>
<feature type="transmembrane region" description="Helical" evidence="6">
    <location>
        <begin position="7"/>
        <end position="26"/>
    </location>
</feature>
<gene>
    <name evidence="7" type="ORF">SAMN02927914_01710</name>
</gene>
<feature type="transmembrane region" description="Helical" evidence="6">
    <location>
        <begin position="116"/>
        <end position="135"/>
    </location>
</feature>
<dbReference type="InterPro" id="IPR043428">
    <property type="entry name" value="LivM-like"/>
</dbReference>
<proteinExistence type="predicted"/>
<accession>A0A1G5WTN8</accession>
<evidence type="ECO:0000256" key="4">
    <source>
        <dbReference type="ARBA" id="ARBA00022989"/>
    </source>
</evidence>
<dbReference type="RefSeq" id="WP_091576741.1">
    <property type="nucleotide sequence ID" value="NZ_FMXM01000004.1"/>
</dbReference>
<dbReference type="EMBL" id="FMXM01000004">
    <property type="protein sequence ID" value="SDA61493.1"/>
    <property type="molecule type" value="Genomic_DNA"/>
</dbReference>
<evidence type="ECO:0000313" key="8">
    <source>
        <dbReference type="Proteomes" id="UP000198588"/>
    </source>
</evidence>
<dbReference type="STRING" id="1165689.SAMN02927914_01710"/>
<dbReference type="Pfam" id="PF02653">
    <property type="entry name" value="BPD_transp_2"/>
    <property type="match status" value="1"/>
</dbReference>
<feature type="transmembrane region" description="Helical" evidence="6">
    <location>
        <begin position="254"/>
        <end position="276"/>
    </location>
</feature>